<dbReference type="InterPro" id="IPR028978">
    <property type="entry name" value="Chorismate_lyase_/UTRA_dom_sf"/>
</dbReference>
<proteinExistence type="predicted"/>
<gene>
    <name evidence="2" type="ordered locus">Strop_2328</name>
</gene>
<dbReference type="STRING" id="369723.Strop_2328"/>
<dbReference type="InterPro" id="IPR011663">
    <property type="entry name" value="UTRA"/>
</dbReference>
<dbReference type="PANTHER" id="PTHR44846:SF17">
    <property type="entry name" value="GNTR-FAMILY TRANSCRIPTIONAL REGULATOR"/>
    <property type="match status" value="1"/>
</dbReference>
<organism evidence="2 3">
    <name type="scientific">Salinispora tropica (strain ATCC BAA-916 / DSM 44818 / JCM 13857 / NBRC 105044 / CNB-440)</name>
    <dbReference type="NCBI Taxonomy" id="369723"/>
    <lineage>
        <taxon>Bacteria</taxon>
        <taxon>Bacillati</taxon>
        <taxon>Actinomycetota</taxon>
        <taxon>Actinomycetes</taxon>
        <taxon>Micromonosporales</taxon>
        <taxon>Micromonosporaceae</taxon>
        <taxon>Salinispora</taxon>
    </lineage>
</organism>
<dbReference type="AlphaFoldDB" id="A4X7C6"/>
<keyword evidence="3" id="KW-1185">Reference proteome</keyword>
<dbReference type="GO" id="GO:0003677">
    <property type="term" value="F:DNA binding"/>
    <property type="evidence" value="ECO:0007669"/>
    <property type="project" value="InterPro"/>
</dbReference>
<dbReference type="Proteomes" id="UP000000235">
    <property type="component" value="Chromosome"/>
</dbReference>
<dbReference type="SMART" id="SM00866">
    <property type="entry name" value="UTRA"/>
    <property type="match status" value="1"/>
</dbReference>
<sequence>MRYGTARPRRLRGDLVKRNAAATGYSFPPATRPEVWRQHIPPVTAPEPLNDPRIAELLKVEPGTRVMCRFRVTGPEAESPFQVSTSWIHPRATTVPGLASPAAGPGSWQHRLETGGHWPITWIEIHRARMPSTREAALLEIPMSLPVLEIIRVGTSGDDGEPVEVTECVVASDRVETLHILHRDESAREPWPDVTNVRAEIDTER</sequence>
<dbReference type="EMBL" id="CP000667">
    <property type="protein sequence ID" value="ABP54776.1"/>
    <property type="molecule type" value="Genomic_DNA"/>
</dbReference>
<dbReference type="SUPFAM" id="SSF64288">
    <property type="entry name" value="Chorismate lyase-like"/>
    <property type="match status" value="1"/>
</dbReference>
<feature type="domain" description="UbiC transcription regulator-associated" evidence="1">
    <location>
        <begin position="37"/>
        <end position="176"/>
    </location>
</feature>
<protein>
    <submittedName>
        <fullName evidence="2">UbiC transcription regulator-associated domain protein</fullName>
    </submittedName>
</protein>
<dbReference type="InterPro" id="IPR050679">
    <property type="entry name" value="Bact_HTH_transcr_reg"/>
</dbReference>
<reference evidence="3" key="1">
    <citation type="journal article" date="2007" name="Proc. Natl. Acad. Sci. U.S.A.">
        <title>Genome sequencing reveals complex secondary metabolome in the marine actinomycete Salinispora tropica.</title>
        <authorList>
            <person name="Udwary D.W."/>
            <person name="Zeigler L."/>
            <person name="Asolkar R.N."/>
            <person name="Singan V."/>
            <person name="Lapidus A."/>
            <person name="Fenical W."/>
            <person name="Jensen P.R."/>
            <person name="Moore B.S."/>
        </authorList>
    </citation>
    <scope>NUCLEOTIDE SEQUENCE [LARGE SCALE GENOMIC DNA]</scope>
    <source>
        <strain evidence="3">ATCC BAA-916 / DSM 44818 / CNB-440</strain>
    </source>
</reference>
<dbReference type="eggNOG" id="COG2188">
    <property type="taxonomic scope" value="Bacteria"/>
</dbReference>
<dbReference type="Gene3D" id="3.40.1410.10">
    <property type="entry name" value="Chorismate lyase-like"/>
    <property type="match status" value="1"/>
</dbReference>
<evidence type="ECO:0000313" key="3">
    <source>
        <dbReference type="Proteomes" id="UP000000235"/>
    </source>
</evidence>
<dbReference type="PATRIC" id="fig|369723.5.peg.2391"/>
<dbReference type="PANTHER" id="PTHR44846">
    <property type="entry name" value="MANNOSYL-D-GLYCERATE TRANSPORT/METABOLISM SYSTEM REPRESSOR MNGR-RELATED"/>
    <property type="match status" value="1"/>
</dbReference>
<evidence type="ECO:0000313" key="2">
    <source>
        <dbReference type="EMBL" id="ABP54776.1"/>
    </source>
</evidence>
<dbReference type="KEGG" id="stp:Strop_2328"/>
<dbReference type="HOGENOM" id="CLU_1342446_0_0_11"/>
<accession>A4X7C6</accession>
<dbReference type="Pfam" id="PF07702">
    <property type="entry name" value="UTRA"/>
    <property type="match status" value="1"/>
</dbReference>
<name>A4X7C6_SALTO</name>
<dbReference type="GO" id="GO:0045892">
    <property type="term" value="P:negative regulation of DNA-templated transcription"/>
    <property type="evidence" value="ECO:0007669"/>
    <property type="project" value="TreeGrafter"/>
</dbReference>
<evidence type="ECO:0000259" key="1">
    <source>
        <dbReference type="SMART" id="SM00866"/>
    </source>
</evidence>